<dbReference type="PANTHER" id="PTHR48081">
    <property type="entry name" value="AB HYDROLASE SUPERFAMILY PROTEIN C4A8.06C"/>
    <property type="match status" value="1"/>
</dbReference>
<keyword evidence="2 5" id="KW-0378">Hydrolase</keyword>
<protein>
    <submittedName>
        <fullName evidence="5">Acetyl esterase</fullName>
        <ecNumber evidence="5">3.1.1.-</ecNumber>
    </submittedName>
</protein>
<dbReference type="Proteomes" id="UP000549695">
    <property type="component" value="Unassembled WGS sequence"/>
</dbReference>
<evidence type="ECO:0000256" key="3">
    <source>
        <dbReference type="PROSITE-ProRule" id="PRU10038"/>
    </source>
</evidence>
<sequence>MTDRMSVLHAQVEQLLRSVSARPTPHPWEMSVAAYRQAGENMTALSGSVDERCTVENLTIPSREGALAARCYRPPVAGPSLRSGVVYLHGGGFVRGSLDSHDRLCRELCVQGDLIVVSVAYRLAPENPYPAAQDDAGDAFLWVSEHADKLGIDVESIAVAGDSSGGALAAGVALASRAQGPPVKAQGLLCPALDATMSSDSVERYMDGPFLTRAALEWSYDQYIPDPADRRSSFASPLLMPDLAGAPPAVIISAEVDPVADDARRYAAMLAAAGVGVLNYEYKGMPHSFPLLAGVLDDGGHAITVFARWLSDLLRGDSPYSQYAGQR</sequence>
<dbReference type="SUPFAM" id="SSF53474">
    <property type="entry name" value="alpha/beta-Hydrolases"/>
    <property type="match status" value="1"/>
</dbReference>
<feature type="domain" description="Alpha/beta hydrolase fold-3" evidence="4">
    <location>
        <begin position="85"/>
        <end position="290"/>
    </location>
</feature>
<comment type="caution">
    <text evidence="5">The sequence shown here is derived from an EMBL/GenBank/DDBJ whole genome shotgun (WGS) entry which is preliminary data.</text>
</comment>
<name>A0A852W4S9_PSEA5</name>
<gene>
    <name evidence="5" type="ORF">HDA37_004413</name>
</gene>
<feature type="active site" evidence="3">
    <location>
        <position position="163"/>
    </location>
</feature>
<dbReference type="PROSITE" id="PS01173">
    <property type="entry name" value="LIPASE_GDXG_HIS"/>
    <property type="match status" value="1"/>
</dbReference>
<evidence type="ECO:0000256" key="1">
    <source>
        <dbReference type="ARBA" id="ARBA00010515"/>
    </source>
</evidence>
<dbReference type="Gene3D" id="3.40.50.1820">
    <property type="entry name" value="alpha/beta hydrolase"/>
    <property type="match status" value="1"/>
</dbReference>
<dbReference type="GeneID" id="98054097"/>
<dbReference type="EC" id="3.1.1.-" evidence="5"/>
<dbReference type="GO" id="GO:0016787">
    <property type="term" value="F:hydrolase activity"/>
    <property type="evidence" value="ECO:0007669"/>
    <property type="project" value="UniProtKB-KW"/>
</dbReference>
<dbReference type="AlphaFoldDB" id="A0A852W4S9"/>
<dbReference type="Pfam" id="PF07859">
    <property type="entry name" value="Abhydrolase_3"/>
    <property type="match status" value="1"/>
</dbReference>
<organism evidence="5 6">
    <name type="scientific">Pseudonocardia alni</name>
    <name type="common">Amycolata alni</name>
    <dbReference type="NCBI Taxonomy" id="33907"/>
    <lineage>
        <taxon>Bacteria</taxon>
        <taxon>Bacillati</taxon>
        <taxon>Actinomycetota</taxon>
        <taxon>Actinomycetes</taxon>
        <taxon>Pseudonocardiales</taxon>
        <taxon>Pseudonocardiaceae</taxon>
        <taxon>Pseudonocardia</taxon>
    </lineage>
</organism>
<comment type="similarity">
    <text evidence="1">Belongs to the 'GDXG' lipolytic enzyme family.</text>
</comment>
<evidence type="ECO:0000313" key="6">
    <source>
        <dbReference type="Proteomes" id="UP000549695"/>
    </source>
</evidence>
<proteinExistence type="inferred from homology"/>
<dbReference type="InterPro" id="IPR050300">
    <property type="entry name" value="GDXG_lipolytic_enzyme"/>
</dbReference>
<accession>A0A852W4S9</accession>
<evidence type="ECO:0000259" key="4">
    <source>
        <dbReference type="Pfam" id="PF07859"/>
    </source>
</evidence>
<dbReference type="InterPro" id="IPR013094">
    <property type="entry name" value="AB_hydrolase_3"/>
</dbReference>
<dbReference type="InterPro" id="IPR033140">
    <property type="entry name" value="Lipase_GDXG_put_SER_AS"/>
</dbReference>
<keyword evidence="6" id="KW-1185">Reference proteome</keyword>
<dbReference type="PROSITE" id="PS01174">
    <property type="entry name" value="LIPASE_GDXG_SER"/>
    <property type="match status" value="1"/>
</dbReference>
<evidence type="ECO:0000313" key="5">
    <source>
        <dbReference type="EMBL" id="NYG04128.1"/>
    </source>
</evidence>
<reference evidence="5 6" key="1">
    <citation type="submission" date="2020-07" db="EMBL/GenBank/DDBJ databases">
        <title>Sequencing the genomes of 1000 actinobacteria strains.</title>
        <authorList>
            <person name="Klenk H.-P."/>
        </authorList>
    </citation>
    <scope>NUCLEOTIDE SEQUENCE [LARGE SCALE GENOMIC DNA]</scope>
    <source>
        <strain evidence="5 6">DSM 44749</strain>
    </source>
</reference>
<dbReference type="InterPro" id="IPR002168">
    <property type="entry name" value="Lipase_GDXG_HIS_AS"/>
</dbReference>
<dbReference type="EMBL" id="JACCCZ010000001">
    <property type="protein sequence ID" value="NYG04128.1"/>
    <property type="molecule type" value="Genomic_DNA"/>
</dbReference>
<dbReference type="InterPro" id="IPR029058">
    <property type="entry name" value="AB_hydrolase_fold"/>
</dbReference>
<evidence type="ECO:0000256" key="2">
    <source>
        <dbReference type="ARBA" id="ARBA00022801"/>
    </source>
</evidence>
<dbReference type="RefSeq" id="WP_218899354.1">
    <property type="nucleotide sequence ID" value="NZ_BAAAJZ010000006.1"/>
</dbReference>
<dbReference type="PANTHER" id="PTHR48081:SF8">
    <property type="entry name" value="ALPHA_BETA HYDROLASE FOLD-3 DOMAIN-CONTAINING PROTEIN-RELATED"/>
    <property type="match status" value="1"/>
</dbReference>